<dbReference type="RefSeq" id="WP_126537886.1">
    <property type="nucleotide sequence ID" value="NZ_BSPM01000009.1"/>
</dbReference>
<dbReference type="Proteomes" id="UP000294547">
    <property type="component" value="Unassembled WGS sequence"/>
</dbReference>
<name>A0A4R6RBY2_9HYPH</name>
<dbReference type="Pfam" id="PF00685">
    <property type="entry name" value="Sulfotransfer_1"/>
    <property type="match status" value="1"/>
</dbReference>
<protein>
    <submittedName>
        <fullName evidence="4">Sulfotransferase domain-containing protein</fullName>
    </submittedName>
</protein>
<dbReference type="AlphaFoldDB" id="A0A4R6RBY2"/>
<dbReference type="PANTHER" id="PTHR11783">
    <property type="entry name" value="SULFOTRANSFERASE SULT"/>
    <property type="match status" value="1"/>
</dbReference>
<gene>
    <name evidence="4" type="ORF">EDD54_3122</name>
</gene>
<dbReference type="GO" id="GO:0008146">
    <property type="term" value="F:sulfotransferase activity"/>
    <property type="evidence" value="ECO:0007669"/>
    <property type="project" value="InterPro"/>
</dbReference>
<evidence type="ECO:0000313" key="4">
    <source>
        <dbReference type="EMBL" id="TDP83166.1"/>
    </source>
</evidence>
<evidence type="ECO:0000256" key="2">
    <source>
        <dbReference type="ARBA" id="ARBA00022679"/>
    </source>
</evidence>
<dbReference type="EMBL" id="SNXY01000009">
    <property type="protein sequence ID" value="TDP83166.1"/>
    <property type="molecule type" value="Genomic_DNA"/>
</dbReference>
<sequence length="287" mass="31816">MKRSVVKLPPGVVWLASYPKSGNTWLRVLLANLLADGDGPQDINALDLPFRVASHRRSLDDLSLLDSDLLRHDEVERLRALTHDAFAAEQASAVFVKTHDAYTLLDDGTPILGRRARAAVHLVRDPRDVAVSYAFHCDFSFARSIAVMGDPANILTGYRHAQTPQRLLDWSGHVNSWLDQVDVPIHVVRYEDLLADTVGEFARALAFLGIEADAGAVARAVRHASFAELQAQEKDADFVERAGSAPFFREGRSGAWRRHLTLDDVRSIEGAHGATMERLGYQRETMS</sequence>
<dbReference type="InterPro" id="IPR000863">
    <property type="entry name" value="Sulfotransferase_dom"/>
</dbReference>
<evidence type="ECO:0000259" key="3">
    <source>
        <dbReference type="Pfam" id="PF00685"/>
    </source>
</evidence>
<dbReference type="SUPFAM" id="SSF52540">
    <property type="entry name" value="P-loop containing nucleoside triphosphate hydrolases"/>
    <property type="match status" value="1"/>
</dbReference>
<keyword evidence="2 4" id="KW-0808">Transferase</keyword>
<dbReference type="InterPro" id="IPR027417">
    <property type="entry name" value="P-loop_NTPase"/>
</dbReference>
<proteinExistence type="inferred from homology"/>
<evidence type="ECO:0000256" key="1">
    <source>
        <dbReference type="ARBA" id="ARBA00005771"/>
    </source>
</evidence>
<dbReference type="Gene3D" id="3.40.50.300">
    <property type="entry name" value="P-loop containing nucleotide triphosphate hydrolases"/>
    <property type="match status" value="1"/>
</dbReference>
<feature type="domain" description="Sulfotransferase" evidence="3">
    <location>
        <begin position="13"/>
        <end position="278"/>
    </location>
</feature>
<keyword evidence="5" id="KW-1185">Reference proteome</keyword>
<organism evidence="4 5">
    <name type="scientific">Oharaeibacter diazotrophicus</name>
    <dbReference type="NCBI Taxonomy" id="1920512"/>
    <lineage>
        <taxon>Bacteria</taxon>
        <taxon>Pseudomonadati</taxon>
        <taxon>Pseudomonadota</taxon>
        <taxon>Alphaproteobacteria</taxon>
        <taxon>Hyphomicrobiales</taxon>
        <taxon>Pleomorphomonadaceae</taxon>
        <taxon>Oharaeibacter</taxon>
    </lineage>
</organism>
<evidence type="ECO:0000313" key="5">
    <source>
        <dbReference type="Proteomes" id="UP000294547"/>
    </source>
</evidence>
<accession>A0A4R6RBY2</accession>
<comment type="caution">
    <text evidence="4">The sequence shown here is derived from an EMBL/GenBank/DDBJ whole genome shotgun (WGS) entry which is preliminary data.</text>
</comment>
<reference evidence="4 5" key="1">
    <citation type="submission" date="2019-03" db="EMBL/GenBank/DDBJ databases">
        <title>Genomic Encyclopedia of Type Strains, Phase IV (KMG-IV): sequencing the most valuable type-strain genomes for metagenomic binning, comparative biology and taxonomic classification.</title>
        <authorList>
            <person name="Goeker M."/>
        </authorList>
    </citation>
    <scope>NUCLEOTIDE SEQUENCE [LARGE SCALE GENOMIC DNA]</scope>
    <source>
        <strain evidence="4 5">DSM 102969</strain>
    </source>
</reference>
<dbReference type="OrthoDB" id="9804504at2"/>
<comment type="similarity">
    <text evidence="1">Belongs to the sulfotransferase 1 family.</text>
</comment>